<dbReference type="EMBL" id="CP041666">
    <property type="protein sequence ID" value="QDP39521.1"/>
    <property type="molecule type" value="Genomic_DNA"/>
</dbReference>
<sequence length="94" mass="11339">MRILLDLFNLSVYVPFWKADEEDIGRNIKHLKQYNWFQGYFTDSIYRDLIIQNKNVRQCIGRFNVNKLNKQPYQRRCQENLRKVLQKNGVGISS</sequence>
<name>A0A516KDP8_9BACI</name>
<accession>A0A516KDP8</accession>
<reference evidence="1 2" key="1">
    <citation type="submission" date="2019-07" db="EMBL/GenBank/DDBJ databases">
        <authorList>
            <person name="Li J."/>
        </authorList>
    </citation>
    <scope>NUCLEOTIDE SEQUENCE [LARGE SCALE GENOMIC DNA]</scope>
    <source>
        <strain evidence="1 2">TKL69</strain>
    </source>
</reference>
<proteinExistence type="predicted"/>
<dbReference type="KEGG" id="aqt:FN924_04620"/>
<dbReference type="AlphaFoldDB" id="A0A516KDP8"/>
<dbReference type="Proteomes" id="UP000315215">
    <property type="component" value="Chromosome"/>
</dbReference>
<keyword evidence="2" id="KW-1185">Reference proteome</keyword>
<dbReference type="OrthoDB" id="2973044at2"/>
<organism evidence="1 2">
    <name type="scientific">Radiobacillus deserti</name>
    <dbReference type="NCBI Taxonomy" id="2594883"/>
    <lineage>
        <taxon>Bacteria</taxon>
        <taxon>Bacillati</taxon>
        <taxon>Bacillota</taxon>
        <taxon>Bacilli</taxon>
        <taxon>Bacillales</taxon>
        <taxon>Bacillaceae</taxon>
        <taxon>Radiobacillus</taxon>
    </lineage>
</organism>
<evidence type="ECO:0000313" key="1">
    <source>
        <dbReference type="EMBL" id="QDP39521.1"/>
    </source>
</evidence>
<protein>
    <submittedName>
        <fullName evidence="1">Uncharacterized protein</fullName>
    </submittedName>
</protein>
<dbReference type="RefSeq" id="WP_143892271.1">
    <property type="nucleotide sequence ID" value="NZ_CP041666.1"/>
</dbReference>
<evidence type="ECO:0000313" key="2">
    <source>
        <dbReference type="Proteomes" id="UP000315215"/>
    </source>
</evidence>
<gene>
    <name evidence="1" type="ORF">FN924_04620</name>
</gene>